<dbReference type="InterPro" id="IPR006175">
    <property type="entry name" value="YjgF/YER057c/UK114"/>
</dbReference>
<dbReference type="PANTHER" id="PTHR43857:SF1">
    <property type="entry name" value="YJGH FAMILY PROTEIN"/>
    <property type="match status" value="1"/>
</dbReference>
<dbReference type="SUPFAM" id="SSF55298">
    <property type="entry name" value="YjgF-like"/>
    <property type="match status" value="1"/>
</dbReference>
<dbReference type="Gene3D" id="3.30.1330.40">
    <property type="entry name" value="RutC-like"/>
    <property type="match status" value="1"/>
</dbReference>
<dbReference type="InterPro" id="IPR035959">
    <property type="entry name" value="RutC-like_sf"/>
</dbReference>
<dbReference type="Pfam" id="PF01042">
    <property type="entry name" value="Ribonuc_L-PSP"/>
    <property type="match status" value="1"/>
</dbReference>
<reference evidence="1" key="1">
    <citation type="submission" date="2022-03" db="EMBL/GenBank/DDBJ databases">
        <title>Description of Abyssus ytuae gen. nov., sp. nov., a novel member of the family Flavobacteriaceae isolated from the sediment of Mariana Trench.</title>
        <authorList>
            <person name="Zhang J."/>
            <person name="Xu X."/>
        </authorList>
    </citation>
    <scope>NUCLEOTIDE SEQUENCE</scope>
    <source>
        <strain evidence="1">MT3330</strain>
    </source>
</reference>
<proteinExistence type="predicted"/>
<evidence type="ECO:0000313" key="1">
    <source>
        <dbReference type="EMBL" id="UOB19514.1"/>
    </source>
</evidence>
<dbReference type="PANTHER" id="PTHR43857">
    <property type="entry name" value="BLR7761 PROTEIN"/>
    <property type="match status" value="1"/>
</dbReference>
<keyword evidence="2" id="KW-1185">Reference proteome</keyword>
<sequence>MEKKIINPWKWQDDRNYVQAVEVKHSESTLYVSGQTAINARGESSTANMKTQLTEAIANLEKVITQAGYECKNIVRLNIYTTSSEELFTCFNILQEWISRHKIKQASTLLEVKSLFETLKVELEATVVK</sequence>
<accession>A0A9E6ZP28</accession>
<dbReference type="RefSeq" id="WP_255846133.1">
    <property type="nucleotide sequence ID" value="NZ_CP094358.1"/>
</dbReference>
<dbReference type="EMBL" id="CP094358">
    <property type="protein sequence ID" value="UOB19514.1"/>
    <property type="molecule type" value="Genomic_DNA"/>
</dbReference>
<evidence type="ECO:0000313" key="2">
    <source>
        <dbReference type="Proteomes" id="UP000831290"/>
    </source>
</evidence>
<gene>
    <name evidence="1" type="ORF">MQE35_00855</name>
</gene>
<protein>
    <submittedName>
        <fullName evidence="1">RidA family protein</fullName>
    </submittedName>
</protein>
<dbReference type="Proteomes" id="UP000831290">
    <property type="component" value="Chromosome"/>
</dbReference>
<name>A0A9E6ZP28_9FLAO</name>
<dbReference type="AlphaFoldDB" id="A0A9E6ZP28"/>
<dbReference type="CDD" id="cd00448">
    <property type="entry name" value="YjgF_YER057c_UK114_family"/>
    <property type="match status" value="1"/>
</dbReference>
<dbReference type="KEGG" id="fbm:MQE35_00855"/>
<organism evidence="1 2">
    <name type="scientific">Abyssalbus ytuae</name>
    <dbReference type="NCBI Taxonomy" id="2926907"/>
    <lineage>
        <taxon>Bacteria</taxon>
        <taxon>Pseudomonadati</taxon>
        <taxon>Bacteroidota</taxon>
        <taxon>Flavobacteriia</taxon>
        <taxon>Flavobacteriales</taxon>
        <taxon>Flavobacteriaceae</taxon>
        <taxon>Abyssalbus</taxon>
    </lineage>
</organism>